<evidence type="ECO:0000313" key="1">
    <source>
        <dbReference type="EMBL" id="GBM70760.1"/>
    </source>
</evidence>
<keyword evidence="2" id="KW-1185">Reference proteome</keyword>
<dbReference type="Proteomes" id="UP000499080">
    <property type="component" value="Unassembled WGS sequence"/>
</dbReference>
<dbReference type="EMBL" id="BGPR01002272">
    <property type="protein sequence ID" value="GBM70760.1"/>
    <property type="molecule type" value="Genomic_DNA"/>
</dbReference>
<evidence type="ECO:0000313" key="2">
    <source>
        <dbReference type="Proteomes" id="UP000499080"/>
    </source>
</evidence>
<reference evidence="1 2" key="1">
    <citation type="journal article" date="2019" name="Sci. Rep.">
        <title>Orb-weaving spider Araneus ventricosus genome elucidates the spidroin gene catalogue.</title>
        <authorList>
            <person name="Kono N."/>
            <person name="Nakamura H."/>
            <person name="Ohtoshi R."/>
            <person name="Moran D.A.P."/>
            <person name="Shinohara A."/>
            <person name="Yoshida Y."/>
            <person name="Fujiwara M."/>
            <person name="Mori M."/>
            <person name="Tomita M."/>
            <person name="Arakawa K."/>
        </authorList>
    </citation>
    <scope>NUCLEOTIDE SEQUENCE [LARGE SCALE GENOMIC DNA]</scope>
</reference>
<accession>A0A4Y2HZH4</accession>
<comment type="caution">
    <text evidence="1">The sequence shown here is derived from an EMBL/GenBank/DDBJ whole genome shotgun (WGS) entry which is preliminary data.</text>
</comment>
<sequence>MATRGRITVYYICKFFRRDAVNLNIHDHSAPRKLRGGSSHHSIFQPIHLVRSFSGRSMQCKSICYSHSDSLLRLLLVPYLKNAKILNHFNGHIEEDPINAQRLFDAAGKTTT</sequence>
<gene>
    <name evidence="1" type="ORF">AVEN_217387_1</name>
</gene>
<dbReference type="AlphaFoldDB" id="A0A4Y2HZH4"/>
<proteinExistence type="predicted"/>
<organism evidence="1 2">
    <name type="scientific">Araneus ventricosus</name>
    <name type="common">Orbweaver spider</name>
    <name type="synonym">Epeira ventricosa</name>
    <dbReference type="NCBI Taxonomy" id="182803"/>
    <lineage>
        <taxon>Eukaryota</taxon>
        <taxon>Metazoa</taxon>
        <taxon>Ecdysozoa</taxon>
        <taxon>Arthropoda</taxon>
        <taxon>Chelicerata</taxon>
        <taxon>Arachnida</taxon>
        <taxon>Araneae</taxon>
        <taxon>Araneomorphae</taxon>
        <taxon>Entelegynae</taxon>
        <taxon>Araneoidea</taxon>
        <taxon>Araneidae</taxon>
        <taxon>Araneus</taxon>
    </lineage>
</organism>
<name>A0A4Y2HZH4_ARAVE</name>
<protein>
    <submittedName>
        <fullName evidence="1">Uncharacterized protein</fullName>
    </submittedName>
</protein>